<feature type="domain" description="EF-hand" evidence="3">
    <location>
        <begin position="24"/>
        <end position="59"/>
    </location>
</feature>
<dbReference type="Proteomes" id="UP000278807">
    <property type="component" value="Unassembled WGS sequence"/>
</dbReference>
<dbReference type="Pfam" id="PF13499">
    <property type="entry name" value="EF-hand_7"/>
    <property type="match status" value="1"/>
</dbReference>
<dbReference type="PROSITE" id="PS00018">
    <property type="entry name" value="EF_HAND_1"/>
    <property type="match status" value="1"/>
</dbReference>
<dbReference type="PROSITE" id="PS50222">
    <property type="entry name" value="EF_HAND_2"/>
    <property type="match status" value="1"/>
</dbReference>
<evidence type="ECO:0000313" key="6">
    <source>
        <dbReference type="WBParaSite" id="HNAJ_0000582201-mRNA-1"/>
    </source>
</evidence>
<accession>A0A0R3TFI1</accession>
<dbReference type="InterPro" id="IPR002048">
    <property type="entry name" value="EF_hand_dom"/>
</dbReference>
<name>A0A0R3TFI1_RODNA</name>
<sequence length="82" mass="9404">MLIFFSYFHLPNFTFTTGLFLLILLLLELHDAFILFDADHDGRITDTELKNVLNFLSIPASPDEVKRMIADADTDGEFYISC</sequence>
<keyword evidence="2" id="KW-0472">Membrane</keyword>
<evidence type="ECO:0000313" key="5">
    <source>
        <dbReference type="Proteomes" id="UP000278807"/>
    </source>
</evidence>
<dbReference type="Gene3D" id="1.10.238.10">
    <property type="entry name" value="EF-hand"/>
    <property type="match status" value="1"/>
</dbReference>
<evidence type="ECO:0000313" key="4">
    <source>
        <dbReference type="EMBL" id="VDO01678.1"/>
    </source>
</evidence>
<dbReference type="AlphaFoldDB" id="A0A0R3TFI1"/>
<dbReference type="SUPFAM" id="SSF47473">
    <property type="entry name" value="EF-hand"/>
    <property type="match status" value="1"/>
</dbReference>
<protein>
    <submittedName>
        <fullName evidence="6">EF-hand domain-containing protein</fullName>
    </submittedName>
</protein>
<keyword evidence="5" id="KW-1185">Reference proteome</keyword>
<dbReference type="STRING" id="102285.A0A0R3TFI1"/>
<keyword evidence="2" id="KW-0812">Transmembrane</keyword>
<dbReference type="EMBL" id="UZAE01005485">
    <property type="protein sequence ID" value="VDO01678.1"/>
    <property type="molecule type" value="Genomic_DNA"/>
</dbReference>
<dbReference type="CDD" id="cd00051">
    <property type="entry name" value="EFh"/>
    <property type="match status" value="1"/>
</dbReference>
<dbReference type="GO" id="GO:0005509">
    <property type="term" value="F:calcium ion binding"/>
    <property type="evidence" value="ECO:0007669"/>
    <property type="project" value="InterPro"/>
</dbReference>
<reference evidence="4 5" key="2">
    <citation type="submission" date="2018-11" db="EMBL/GenBank/DDBJ databases">
        <authorList>
            <consortium name="Pathogen Informatics"/>
        </authorList>
    </citation>
    <scope>NUCLEOTIDE SEQUENCE [LARGE SCALE GENOMIC DNA]</scope>
</reference>
<organism evidence="6">
    <name type="scientific">Rodentolepis nana</name>
    <name type="common">Dwarf tapeworm</name>
    <name type="synonym">Hymenolepis nana</name>
    <dbReference type="NCBI Taxonomy" id="102285"/>
    <lineage>
        <taxon>Eukaryota</taxon>
        <taxon>Metazoa</taxon>
        <taxon>Spiralia</taxon>
        <taxon>Lophotrochozoa</taxon>
        <taxon>Platyhelminthes</taxon>
        <taxon>Cestoda</taxon>
        <taxon>Eucestoda</taxon>
        <taxon>Cyclophyllidea</taxon>
        <taxon>Hymenolepididae</taxon>
        <taxon>Rodentolepis</taxon>
    </lineage>
</organism>
<gene>
    <name evidence="4" type="ORF">HNAJ_LOCUS5818</name>
</gene>
<dbReference type="InterPro" id="IPR011992">
    <property type="entry name" value="EF-hand-dom_pair"/>
</dbReference>
<evidence type="ECO:0000256" key="1">
    <source>
        <dbReference type="ARBA" id="ARBA00022837"/>
    </source>
</evidence>
<dbReference type="OrthoDB" id="26525at2759"/>
<feature type="transmembrane region" description="Helical" evidence="2">
    <location>
        <begin position="6"/>
        <end position="27"/>
    </location>
</feature>
<dbReference type="WBParaSite" id="HNAJ_0000582201-mRNA-1">
    <property type="protein sequence ID" value="HNAJ_0000582201-mRNA-1"/>
    <property type="gene ID" value="HNAJ_0000582201"/>
</dbReference>
<proteinExistence type="predicted"/>
<evidence type="ECO:0000259" key="3">
    <source>
        <dbReference type="PROSITE" id="PS50222"/>
    </source>
</evidence>
<keyword evidence="1" id="KW-0106">Calcium</keyword>
<dbReference type="InterPro" id="IPR018247">
    <property type="entry name" value="EF_Hand_1_Ca_BS"/>
</dbReference>
<keyword evidence="2" id="KW-1133">Transmembrane helix</keyword>
<reference evidence="6" key="1">
    <citation type="submission" date="2017-02" db="UniProtKB">
        <authorList>
            <consortium name="WormBaseParasite"/>
        </authorList>
    </citation>
    <scope>IDENTIFICATION</scope>
</reference>
<evidence type="ECO:0000256" key="2">
    <source>
        <dbReference type="SAM" id="Phobius"/>
    </source>
</evidence>